<dbReference type="SUPFAM" id="SSF54637">
    <property type="entry name" value="Thioesterase/thiol ester dehydrase-isomerase"/>
    <property type="match status" value="1"/>
</dbReference>
<dbReference type="InterPro" id="IPR039143">
    <property type="entry name" value="GNPNAT1-like"/>
</dbReference>
<dbReference type="InterPro" id="IPR016181">
    <property type="entry name" value="Acyl_CoA_acyltransferase"/>
</dbReference>
<dbReference type="SUPFAM" id="SSF55729">
    <property type="entry name" value="Acyl-CoA N-acyltransferases (Nat)"/>
    <property type="match status" value="1"/>
</dbReference>
<dbReference type="EMBL" id="JBELOE010000287">
    <property type="protein sequence ID" value="MER2494322.1"/>
    <property type="molecule type" value="Genomic_DNA"/>
</dbReference>
<dbReference type="Gene3D" id="3.10.129.10">
    <property type="entry name" value="Hotdog Thioesterase"/>
    <property type="match status" value="1"/>
</dbReference>
<feature type="domain" description="N-acetyltransferase" evidence="1">
    <location>
        <begin position="4"/>
        <end position="148"/>
    </location>
</feature>
<dbReference type="CDD" id="cd04301">
    <property type="entry name" value="NAT_SF"/>
    <property type="match status" value="1"/>
</dbReference>
<evidence type="ECO:0000313" key="3">
    <source>
        <dbReference type="Proteomes" id="UP001467690"/>
    </source>
</evidence>
<name>A0ABV1RNM5_9ALTE</name>
<dbReference type="PROSITE" id="PS51186">
    <property type="entry name" value="GNAT"/>
    <property type="match status" value="1"/>
</dbReference>
<evidence type="ECO:0000259" key="1">
    <source>
        <dbReference type="PROSITE" id="PS51186"/>
    </source>
</evidence>
<dbReference type="Pfam" id="PF09500">
    <property type="entry name" value="YiiD_C"/>
    <property type="match status" value="1"/>
</dbReference>
<reference evidence="2 3" key="1">
    <citation type="submission" date="2024-06" db="EMBL/GenBank/DDBJ databases">
        <authorList>
            <person name="Chen R.Y."/>
        </authorList>
    </citation>
    <scope>NUCLEOTIDE SEQUENCE [LARGE SCALE GENOMIC DNA]</scope>
    <source>
        <strain evidence="2 3">D2</strain>
    </source>
</reference>
<dbReference type="PANTHER" id="PTHR13355">
    <property type="entry name" value="GLUCOSAMINE 6-PHOSPHATE N-ACETYLTRANSFERASE"/>
    <property type="match status" value="1"/>
</dbReference>
<dbReference type="Proteomes" id="UP001467690">
    <property type="component" value="Unassembled WGS sequence"/>
</dbReference>
<proteinExistence type="predicted"/>
<dbReference type="InterPro" id="IPR012660">
    <property type="entry name" value="YiiD_C"/>
</dbReference>
<dbReference type="PANTHER" id="PTHR13355:SF22">
    <property type="entry name" value="SLL0786 PROTEIN"/>
    <property type="match status" value="1"/>
</dbReference>
<sequence length="309" mass="35177">MYQIIIPKSDADFEKYYKLRWQIIKKPFGAPLGAEKDEYDSLAEHRMICDKDGQVLAVGRLHFVSQDEAQIRHVAVSDECRGKGLGSIILTTLEQAARRQNAKRVITFSRADTVTFFERCGYKLIENPIIDFAGGQVSNRRQMCKKLSEFDVILRHPMWCKELQETWNKQIPISQAMGIKIHQYTGAQLEVRAALNANINMHNTMFAGSIYSMATLAGWGMVHLLVREAGLQGDIVLGKGEINYRKAIRGIPRARVHINDSVGELEPLKNNKKARLKMTVKLFDENKRCGEFIGDFYIMPIKVSESEIE</sequence>
<dbReference type="InterPro" id="IPR000182">
    <property type="entry name" value="GNAT_dom"/>
</dbReference>
<organism evidence="2 3">
    <name type="scientific">Catenovulum sediminis</name>
    <dbReference type="NCBI Taxonomy" id="1740262"/>
    <lineage>
        <taxon>Bacteria</taxon>
        <taxon>Pseudomonadati</taxon>
        <taxon>Pseudomonadota</taxon>
        <taxon>Gammaproteobacteria</taxon>
        <taxon>Alteromonadales</taxon>
        <taxon>Alteromonadaceae</taxon>
        <taxon>Catenovulum</taxon>
    </lineage>
</organism>
<dbReference type="RefSeq" id="WP_143870880.1">
    <property type="nucleotide sequence ID" value="NZ_CP041660.1"/>
</dbReference>
<dbReference type="NCBIfam" id="TIGR02447">
    <property type="entry name" value="yiiD_Cterm"/>
    <property type="match status" value="1"/>
</dbReference>
<dbReference type="Pfam" id="PF00583">
    <property type="entry name" value="Acetyltransf_1"/>
    <property type="match status" value="1"/>
</dbReference>
<dbReference type="Gene3D" id="3.40.630.30">
    <property type="match status" value="1"/>
</dbReference>
<accession>A0ABV1RNM5</accession>
<comment type="caution">
    <text evidence="2">The sequence shown here is derived from an EMBL/GenBank/DDBJ whole genome shotgun (WGS) entry which is preliminary data.</text>
</comment>
<gene>
    <name evidence="2" type="ORF">ABS311_20810</name>
</gene>
<dbReference type="InterPro" id="IPR029069">
    <property type="entry name" value="HotDog_dom_sf"/>
</dbReference>
<protein>
    <submittedName>
        <fullName evidence="2">Bifunctional GNAT family N-acetyltransferase/thioesterase</fullName>
    </submittedName>
</protein>
<evidence type="ECO:0000313" key="2">
    <source>
        <dbReference type="EMBL" id="MER2494322.1"/>
    </source>
</evidence>
<keyword evidence="3" id="KW-1185">Reference proteome</keyword>